<evidence type="ECO:0000313" key="1">
    <source>
        <dbReference type="EMBL" id="KAJ3557761.1"/>
    </source>
</evidence>
<proteinExistence type="predicted"/>
<keyword evidence="2" id="KW-1185">Reference proteome</keyword>
<dbReference type="Proteomes" id="UP001148662">
    <property type="component" value="Unassembled WGS sequence"/>
</dbReference>
<organism evidence="1 2">
    <name type="scientific">Phlebia brevispora</name>
    <dbReference type="NCBI Taxonomy" id="194682"/>
    <lineage>
        <taxon>Eukaryota</taxon>
        <taxon>Fungi</taxon>
        <taxon>Dikarya</taxon>
        <taxon>Basidiomycota</taxon>
        <taxon>Agaricomycotina</taxon>
        <taxon>Agaricomycetes</taxon>
        <taxon>Polyporales</taxon>
        <taxon>Meruliaceae</taxon>
        <taxon>Phlebia</taxon>
    </lineage>
</organism>
<reference evidence="1" key="1">
    <citation type="submission" date="2022-07" db="EMBL/GenBank/DDBJ databases">
        <title>Genome Sequence of Phlebia brevispora.</title>
        <authorList>
            <person name="Buettner E."/>
        </authorList>
    </citation>
    <scope>NUCLEOTIDE SEQUENCE</scope>
    <source>
        <strain evidence="1">MPL23</strain>
    </source>
</reference>
<protein>
    <submittedName>
        <fullName evidence="1">Uncharacterized protein</fullName>
    </submittedName>
</protein>
<evidence type="ECO:0000313" key="2">
    <source>
        <dbReference type="Proteomes" id="UP001148662"/>
    </source>
</evidence>
<name>A0ACC1TBW8_9APHY</name>
<accession>A0ACC1TBW8</accession>
<sequence>MATKDVQVLAGLGYKQEFKRAIRPLEMAGMAFSIIGLFPSTTSTLSLSLPNGGTAGLIWGWTICSFFGTIVACALAELASAAPTAGGLYFWTFKYASPKWRRLLCWIVGYSNTMGVAAGMASCIWACSVQLLAAVSIGTNLSFTPTNAQIYGVYVALFIVTSTFASIATETIARLQSAYAFLQVSLCFAIIIALPASTPHEFRNTASEVFTKFSNLSAWPTGFAFILSFTGPLWVMAGYDAPMHMSEEAANATTAIPFALVSSLITAAIMGYGINFALTFNMGTDIESIMASPIGQPMATIFFNSFGNKGALAVWAFVVLAQFAVGTNYMIACSRQVFAFARDGALPFSRYLYRMNRYTQTPVNCVWALTLVGLLIGLLGFAGPAAINASFSLSIVGGYIAYTVPISSRLFGPTPWRPGPFSLGKFSVPIAVTAALWLIFAITIVMFPANPNPTVAGMNWTIVVGGGWLGLCIVYFFFPKYGGVYWFKGPMANVRERSDSSVPAYVVTASSDEKDEKYSEE</sequence>
<comment type="caution">
    <text evidence="1">The sequence shown here is derived from an EMBL/GenBank/DDBJ whole genome shotgun (WGS) entry which is preliminary data.</text>
</comment>
<gene>
    <name evidence="1" type="ORF">NM688_g1295</name>
</gene>
<dbReference type="EMBL" id="JANHOG010000133">
    <property type="protein sequence ID" value="KAJ3557761.1"/>
    <property type="molecule type" value="Genomic_DNA"/>
</dbReference>